<protein>
    <recommendedName>
        <fullName evidence="2">DUF7730 domain-containing protein</fullName>
    </recommendedName>
</protein>
<accession>A0A177DIZ8</accession>
<feature type="region of interest" description="Disordered" evidence="1">
    <location>
        <begin position="1"/>
        <end position="27"/>
    </location>
</feature>
<gene>
    <name evidence="3" type="ORF">CC77DRAFT_1095706</name>
</gene>
<dbReference type="VEuPathDB" id="FungiDB:CC77DRAFT_1095706"/>
<keyword evidence="4" id="KW-1185">Reference proteome</keyword>
<dbReference type="KEGG" id="aalt:CC77DRAFT_1095706"/>
<feature type="domain" description="DUF7730" evidence="2">
    <location>
        <begin position="163"/>
        <end position="335"/>
    </location>
</feature>
<dbReference type="Proteomes" id="UP000077248">
    <property type="component" value="Unassembled WGS sequence"/>
</dbReference>
<dbReference type="PANTHER" id="PTHR38790">
    <property type="entry name" value="2EXR DOMAIN-CONTAINING PROTEIN-RELATED"/>
    <property type="match status" value="1"/>
</dbReference>
<dbReference type="RefSeq" id="XP_018384601.1">
    <property type="nucleotide sequence ID" value="XM_018529806.1"/>
</dbReference>
<feature type="compositionally biased region" description="Polar residues" evidence="1">
    <location>
        <begin position="1"/>
        <end position="11"/>
    </location>
</feature>
<evidence type="ECO:0000313" key="3">
    <source>
        <dbReference type="EMBL" id="OAG19180.1"/>
    </source>
</evidence>
<reference evidence="3 4" key="1">
    <citation type="submission" date="2016-05" db="EMBL/GenBank/DDBJ databases">
        <title>Comparative analysis of secretome profiles of manganese(II)-oxidizing ascomycete fungi.</title>
        <authorList>
            <consortium name="DOE Joint Genome Institute"/>
            <person name="Zeiner C.A."/>
            <person name="Purvine S.O."/>
            <person name="Zink E.M."/>
            <person name="Wu S."/>
            <person name="Pasa-Tolic L."/>
            <person name="Chaput D.L."/>
            <person name="Haridas S."/>
            <person name="Grigoriev I.V."/>
            <person name="Santelli C.M."/>
            <person name="Hansel C.M."/>
        </authorList>
    </citation>
    <scope>NUCLEOTIDE SEQUENCE [LARGE SCALE GENOMIC DNA]</scope>
    <source>
        <strain evidence="3 4">SRC1lrK2f</strain>
    </source>
</reference>
<dbReference type="InterPro" id="IPR056632">
    <property type="entry name" value="DUF7730"/>
</dbReference>
<name>A0A177DIZ8_ALTAL</name>
<dbReference type="EMBL" id="KV441481">
    <property type="protein sequence ID" value="OAG19180.1"/>
    <property type="molecule type" value="Genomic_DNA"/>
</dbReference>
<dbReference type="AlphaFoldDB" id="A0A177DIZ8"/>
<sequence>MAKQNISSQSDRGVDKSAQRPSCFSSFSSTSSITFKIRHSVVAFQEKIRSLDSRRIQQKHQQAAVPCSKLLTLPFEIRLMIYDYVFTARDATYSDIRLISSQNIYPNVFWNAKMPRGYYIKGHPCIGEEMLEFTRASSGLAALNTEGIAIGKRHEDVDILYQEAQLGVMALMLTCRALYHEMLDIFYAHRTWQFNDLDTLVIAAEHIPMRHFNNIRSLYLNASHLPRYADFTGYIWGLPREYQQRFRHLAPPSRSLISRVSRAIDTRLVDTGDIRKWQAVCDTIARMESLKKLRITLCEQAFIVVLESRRPSVQITKESFVFAPLTGIGKGRDLEVFEVRVDWPVGDDDAWSEEAEKGFNLIRLAGESHPGLQ</sequence>
<organism evidence="3 4">
    <name type="scientific">Alternaria alternata</name>
    <name type="common">Alternaria rot fungus</name>
    <name type="synonym">Torula alternata</name>
    <dbReference type="NCBI Taxonomy" id="5599"/>
    <lineage>
        <taxon>Eukaryota</taxon>
        <taxon>Fungi</taxon>
        <taxon>Dikarya</taxon>
        <taxon>Ascomycota</taxon>
        <taxon>Pezizomycotina</taxon>
        <taxon>Dothideomycetes</taxon>
        <taxon>Pleosporomycetidae</taxon>
        <taxon>Pleosporales</taxon>
        <taxon>Pleosporineae</taxon>
        <taxon>Pleosporaceae</taxon>
        <taxon>Alternaria</taxon>
        <taxon>Alternaria sect. Alternaria</taxon>
        <taxon>Alternaria alternata complex</taxon>
    </lineage>
</organism>
<evidence type="ECO:0000259" key="2">
    <source>
        <dbReference type="Pfam" id="PF24864"/>
    </source>
</evidence>
<dbReference type="Pfam" id="PF24864">
    <property type="entry name" value="DUF7730"/>
    <property type="match status" value="1"/>
</dbReference>
<dbReference type="GeneID" id="29115400"/>
<evidence type="ECO:0000313" key="4">
    <source>
        <dbReference type="Proteomes" id="UP000077248"/>
    </source>
</evidence>
<evidence type="ECO:0000256" key="1">
    <source>
        <dbReference type="SAM" id="MobiDB-lite"/>
    </source>
</evidence>
<proteinExistence type="predicted"/>